<dbReference type="PIRSF" id="PIRSF037511">
    <property type="entry name" value="Transl_init_SUI1_pro"/>
    <property type="match status" value="1"/>
</dbReference>
<dbReference type="KEGG" id="amr:AM1_4506"/>
<dbReference type="Pfam" id="PF01253">
    <property type="entry name" value="SUI1"/>
    <property type="match status" value="1"/>
</dbReference>
<dbReference type="InterPro" id="IPR001950">
    <property type="entry name" value="SUI1"/>
</dbReference>
<organism evidence="6 7">
    <name type="scientific">Acaryochloris marina (strain MBIC 11017)</name>
    <dbReference type="NCBI Taxonomy" id="329726"/>
    <lineage>
        <taxon>Bacteria</taxon>
        <taxon>Bacillati</taxon>
        <taxon>Cyanobacteriota</taxon>
        <taxon>Cyanophyceae</taxon>
        <taxon>Acaryochloridales</taxon>
        <taxon>Acaryochloridaceae</taxon>
        <taxon>Acaryochloris</taxon>
    </lineage>
</organism>
<dbReference type="RefSeq" id="WP_012164796.1">
    <property type="nucleotide sequence ID" value="NC_009925.1"/>
</dbReference>
<dbReference type="STRING" id="329726.AM1_4506"/>
<accession>B0CG36</accession>
<evidence type="ECO:0000256" key="3">
    <source>
        <dbReference type="ARBA" id="ARBA00022917"/>
    </source>
</evidence>
<dbReference type="InterPro" id="IPR036877">
    <property type="entry name" value="SUI1_dom_sf"/>
</dbReference>
<dbReference type="GO" id="GO:0003729">
    <property type="term" value="F:mRNA binding"/>
    <property type="evidence" value="ECO:0007669"/>
    <property type="project" value="TreeGrafter"/>
</dbReference>
<reference evidence="6 7" key="1">
    <citation type="journal article" date="2008" name="Proc. Natl. Acad. Sci. U.S.A.">
        <title>Niche adaptation and genome expansion in the chlorophyll d-producing cyanobacterium Acaryochloris marina.</title>
        <authorList>
            <person name="Swingley W.D."/>
            <person name="Chen M."/>
            <person name="Cheung P.C."/>
            <person name="Conrad A.L."/>
            <person name="Dejesa L.C."/>
            <person name="Hao J."/>
            <person name="Honchak B.M."/>
            <person name="Karbach L.E."/>
            <person name="Kurdoglu A."/>
            <person name="Lahiri S."/>
            <person name="Mastrian S.D."/>
            <person name="Miyashita H."/>
            <person name="Page L."/>
            <person name="Ramakrishna P."/>
            <person name="Satoh S."/>
            <person name="Sattley W.M."/>
            <person name="Shimada Y."/>
            <person name="Taylor H.L."/>
            <person name="Tomo T."/>
            <person name="Tsuchiya T."/>
            <person name="Wang Z.T."/>
            <person name="Raymond J."/>
            <person name="Mimuro M."/>
            <person name="Blankenship R.E."/>
            <person name="Touchman J.W."/>
        </authorList>
    </citation>
    <scope>NUCLEOTIDE SEQUENCE [LARGE SCALE GENOMIC DNA]</scope>
    <source>
        <strain evidence="7">MBIC 11017</strain>
    </source>
</reference>
<dbReference type="InterPro" id="IPR005872">
    <property type="entry name" value="SUI1_arc_bac"/>
</dbReference>
<dbReference type="GO" id="GO:0002188">
    <property type="term" value="P:translation reinitiation"/>
    <property type="evidence" value="ECO:0007669"/>
    <property type="project" value="TreeGrafter"/>
</dbReference>
<dbReference type="GO" id="GO:0006417">
    <property type="term" value="P:regulation of translation"/>
    <property type="evidence" value="ECO:0007669"/>
    <property type="project" value="UniProtKB-KW"/>
</dbReference>
<dbReference type="PROSITE" id="PS50296">
    <property type="entry name" value="SUI1"/>
    <property type="match status" value="1"/>
</dbReference>
<dbReference type="SUPFAM" id="SSF55159">
    <property type="entry name" value="eIF1-like"/>
    <property type="match status" value="1"/>
</dbReference>
<name>B0CG36_ACAM1</name>
<dbReference type="AlphaFoldDB" id="B0CG36"/>
<dbReference type="OrthoDB" id="9792915at2"/>
<keyword evidence="7" id="KW-1185">Reference proteome</keyword>
<dbReference type="NCBIfam" id="NF005669">
    <property type="entry name" value="PRK07451.1"/>
    <property type="match status" value="1"/>
</dbReference>
<gene>
    <name evidence="6" type="primary">yciH</name>
    <name evidence="6" type="ordered locus">AM1_4506</name>
</gene>
<feature type="domain" description="SUI1" evidence="5">
    <location>
        <begin position="45"/>
        <end position="105"/>
    </location>
</feature>
<sequence>MGKKQRPQSDRRVYSEFGNSPAPDPTSRPDPPPAQQTLKIQVSRKGRKGKTVTIISGFQAQPTTLADLTKKLKAQCGAGGTLKDKEIEVQGDHRQKLADYLKKQGYSVKFVGG</sequence>
<evidence type="ECO:0000256" key="2">
    <source>
        <dbReference type="ARBA" id="ARBA00022845"/>
    </source>
</evidence>
<dbReference type="HOGENOM" id="CLU_082805_4_2_3"/>
<feature type="region of interest" description="Disordered" evidence="4">
    <location>
        <begin position="1"/>
        <end position="48"/>
    </location>
</feature>
<keyword evidence="2" id="KW-0810">Translation regulation</keyword>
<comment type="similarity">
    <text evidence="1">Belongs to the SUI1 family.</text>
</comment>
<evidence type="ECO:0000256" key="4">
    <source>
        <dbReference type="SAM" id="MobiDB-lite"/>
    </source>
</evidence>
<evidence type="ECO:0000259" key="5">
    <source>
        <dbReference type="PROSITE" id="PS50296"/>
    </source>
</evidence>
<dbReference type="InterPro" id="IPR050318">
    <property type="entry name" value="DENR/SUI1_TIF"/>
</dbReference>
<evidence type="ECO:0000313" key="6">
    <source>
        <dbReference type="EMBL" id="ABW29483.1"/>
    </source>
</evidence>
<dbReference type="Gene3D" id="3.30.780.10">
    <property type="entry name" value="SUI1-like domain"/>
    <property type="match status" value="1"/>
</dbReference>
<dbReference type="eggNOG" id="COG0023">
    <property type="taxonomic scope" value="Bacteria"/>
</dbReference>
<evidence type="ECO:0000313" key="7">
    <source>
        <dbReference type="Proteomes" id="UP000000268"/>
    </source>
</evidence>
<feature type="compositionally biased region" description="Pro residues" evidence="4">
    <location>
        <begin position="22"/>
        <end position="34"/>
    </location>
</feature>
<dbReference type="Proteomes" id="UP000000268">
    <property type="component" value="Chromosome"/>
</dbReference>
<protein>
    <submittedName>
        <fullName evidence="6">Translation initiation factor SUI1</fullName>
    </submittedName>
</protein>
<dbReference type="CDD" id="cd11567">
    <property type="entry name" value="YciH_like"/>
    <property type="match status" value="1"/>
</dbReference>
<evidence type="ECO:0000256" key="1">
    <source>
        <dbReference type="ARBA" id="ARBA00005422"/>
    </source>
</evidence>
<dbReference type="PANTHER" id="PTHR12789">
    <property type="entry name" value="DENSITY-REGULATED PROTEIN HOMOLOG"/>
    <property type="match status" value="1"/>
</dbReference>
<dbReference type="GO" id="GO:0003743">
    <property type="term" value="F:translation initiation factor activity"/>
    <property type="evidence" value="ECO:0007669"/>
    <property type="project" value="UniProtKB-KW"/>
</dbReference>
<keyword evidence="3" id="KW-0648">Protein biosynthesis</keyword>
<dbReference type="PANTHER" id="PTHR12789:SF0">
    <property type="entry name" value="DENSITY-REGULATED PROTEIN"/>
    <property type="match status" value="1"/>
</dbReference>
<dbReference type="GO" id="GO:0001731">
    <property type="term" value="P:formation of translation preinitiation complex"/>
    <property type="evidence" value="ECO:0007669"/>
    <property type="project" value="TreeGrafter"/>
</dbReference>
<proteinExistence type="inferred from homology"/>
<dbReference type="EMBL" id="CP000828">
    <property type="protein sequence ID" value="ABW29483.1"/>
    <property type="molecule type" value="Genomic_DNA"/>
</dbReference>
<keyword evidence="6" id="KW-0396">Initiation factor</keyword>